<feature type="active site" description="Proton acceptor" evidence="6">
    <location>
        <position position="22"/>
    </location>
</feature>
<feature type="binding site" evidence="6">
    <location>
        <position position="17"/>
    </location>
    <ligand>
        <name>tRNA</name>
        <dbReference type="ChEBI" id="CHEBI:17843"/>
    </ligand>
</feature>
<dbReference type="GO" id="GO:0005737">
    <property type="term" value="C:cytoplasm"/>
    <property type="evidence" value="ECO:0007669"/>
    <property type="project" value="UniProtKB-SubCell"/>
</dbReference>
<evidence type="ECO:0000256" key="2">
    <source>
        <dbReference type="ARBA" id="ARBA00022555"/>
    </source>
</evidence>
<evidence type="ECO:0000256" key="6">
    <source>
        <dbReference type="HAMAP-Rule" id="MF_00083"/>
    </source>
</evidence>
<comment type="catalytic activity">
    <reaction evidence="6">
        <text>an N-acyl-L-alpha-aminoacyl-tRNA + H2O = an N-acyl-L-amino acid + a tRNA + H(+)</text>
        <dbReference type="Rhea" id="RHEA:54448"/>
        <dbReference type="Rhea" id="RHEA-COMP:10123"/>
        <dbReference type="Rhea" id="RHEA-COMP:13883"/>
        <dbReference type="ChEBI" id="CHEBI:15377"/>
        <dbReference type="ChEBI" id="CHEBI:15378"/>
        <dbReference type="ChEBI" id="CHEBI:59874"/>
        <dbReference type="ChEBI" id="CHEBI:78442"/>
        <dbReference type="ChEBI" id="CHEBI:138191"/>
        <dbReference type="EC" id="3.1.1.29"/>
    </reaction>
</comment>
<dbReference type="Proteomes" id="UP000188181">
    <property type="component" value="Chromosome"/>
</dbReference>
<dbReference type="AlphaFoldDB" id="A0A1Q2MBJ0"/>
<evidence type="ECO:0000256" key="1">
    <source>
        <dbReference type="ARBA" id="ARBA00013260"/>
    </source>
</evidence>
<evidence type="ECO:0000256" key="4">
    <source>
        <dbReference type="ARBA" id="ARBA00022884"/>
    </source>
</evidence>
<keyword evidence="2 6" id="KW-0820">tRNA-binding</keyword>
<dbReference type="GO" id="GO:0006515">
    <property type="term" value="P:protein quality control for misfolded or incompletely synthesized proteins"/>
    <property type="evidence" value="ECO:0007669"/>
    <property type="project" value="UniProtKB-UniRule"/>
</dbReference>
<sequence>MSDVKLIAGLGNPGSKYQGSRHNAGFDVIDILAKELGCEVREKKFSGLFGCCSFEGCKIMLLKPQTYMNLSGQSIATVKGFYKLELNQVLVVADDMALEPGRIRLRAAGSAGGHNGLADIIEKLGSNRFARLRVGIGQSSYPDSRDYVLSRPQGQEAQLLKESFNMAAKAVKYWMQYGINKAMTEFNGMSAEIQTEINNVRQDT</sequence>
<name>A0A1Q2MBJ0_9BACT</name>
<evidence type="ECO:0000256" key="3">
    <source>
        <dbReference type="ARBA" id="ARBA00022801"/>
    </source>
</evidence>
<feature type="binding site" evidence="6">
    <location>
        <position position="115"/>
    </location>
    <ligand>
        <name>tRNA</name>
        <dbReference type="ChEBI" id="CHEBI:17843"/>
    </ligand>
</feature>
<organism evidence="7 8">
    <name type="scientific">Limihaloglobus sulfuriphilus</name>
    <dbReference type="NCBI Taxonomy" id="1851148"/>
    <lineage>
        <taxon>Bacteria</taxon>
        <taxon>Pseudomonadati</taxon>
        <taxon>Planctomycetota</taxon>
        <taxon>Phycisphaerae</taxon>
        <taxon>Sedimentisphaerales</taxon>
        <taxon>Sedimentisphaeraceae</taxon>
        <taxon>Limihaloglobus</taxon>
    </lineage>
</organism>
<reference evidence="8" key="1">
    <citation type="submission" date="2017-02" db="EMBL/GenBank/DDBJ databases">
        <title>Comparative genomics and description of representatives of a novel lineage of planctomycetes thriving in anoxic sediments.</title>
        <authorList>
            <person name="Spring S."/>
            <person name="Bunk B."/>
            <person name="Sproer C."/>
        </authorList>
    </citation>
    <scope>NUCLEOTIDE SEQUENCE [LARGE SCALE GENOMIC DNA]</scope>
    <source>
        <strain evidence="8">SM-Chi-D1</strain>
    </source>
</reference>
<dbReference type="PANTHER" id="PTHR17224:SF1">
    <property type="entry name" value="PEPTIDYL-TRNA HYDROLASE"/>
    <property type="match status" value="1"/>
</dbReference>
<dbReference type="PANTHER" id="PTHR17224">
    <property type="entry name" value="PEPTIDYL-TRNA HYDROLASE"/>
    <property type="match status" value="1"/>
</dbReference>
<comment type="function">
    <text evidence="6">Catalyzes the release of premature peptidyl moieties from peptidyl-tRNA molecules trapped in stalled 50S ribosomal subunits, and thus maintains levels of free tRNAs and 50S ribosomes.</text>
</comment>
<dbReference type="InterPro" id="IPR001328">
    <property type="entry name" value="Pept_tRNA_hydro"/>
</dbReference>
<keyword evidence="4 6" id="KW-0694">RNA-binding</keyword>
<dbReference type="Gene3D" id="3.40.50.1470">
    <property type="entry name" value="Peptidyl-tRNA hydrolase"/>
    <property type="match status" value="1"/>
</dbReference>
<dbReference type="GO" id="GO:0072344">
    <property type="term" value="P:rescue of stalled ribosome"/>
    <property type="evidence" value="ECO:0007669"/>
    <property type="project" value="UniProtKB-UniRule"/>
</dbReference>
<dbReference type="GO" id="GO:0000049">
    <property type="term" value="F:tRNA binding"/>
    <property type="evidence" value="ECO:0007669"/>
    <property type="project" value="UniProtKB-UniRule"/>
</dbReference>
<dbReference type="Pfam" id="PF01195">
    <property type="entry name" value="Pept_tRNA_hydro"/>
    <property type="match status" value="1"/>
</dbReference>
<dbReference type="CDD" id="cd00462">
    <property type="entry name" value="PTH"/>
    <property type="match status" value="1"/>
</dbReference>
<dbReference type="HAMAP" id="MF_00083">
    <property type="entry name" value="Pept_tRNA_hydro_bact"/>
    <property type="match status" value="1"/>
</dbReference>
<feature type="binding site" evidence="6">
    <location>
        <position position="67"/>
    </location>
    <ligand>
        <name>tRNA</name>
        <dbReference type="ChEBI" id="CHEBI:17843"/>
    </ligand>
</feature>
<dbReference type="RefSeq" id="WP_186804806.1">
    <property type="nucleotide sequence ID" value="NZ_CP019646.1"/>
</dbReference>
<dbReference type="NCBIfam" id="TIGR00447">
    <property type="entry name" value="pth"/>
    <property type="match status" value="1"/>
</dbReference>
<comment type="subcellular location">
    <subcellularLocation>
        <location evidence="6">Cytoplasm</location>
    </subcellularLocation>
</comment>
<dbReference type="KEGG" id="pbas:SMSP2_00436"/>
<proteinExistence type="inferred from homology"/>
<gene>
    <name evidence="6 7" type="primary">pth</name>
    <name evidence="7" type="ORF">SMSP2_00436</name>
</gene>
<feature type="site" description="Discriminates between blocked and unblocked aminoacyl-tRNA" evidence="6">
    <location>
        <position position="12"/>
    </location>
</feature>
<feature type="binding site" evidence="6">
    <location>
        <position position="69"/>
    </location>
    <ligand>
        <name>tRNA</name>
        <dbReference type="ChEBI" id="CHEBI:17843"/>
    </ligand>
</feature>
<dbReference type="GO" id="GO:0004045">
    <property type="term" value="F:peptidyl-tRNA hydrolase activity"/>
    <property type="evidence" value="ECO:0007669"/>
    <property type="project" value="UniProtKB-UniRule"/>
</dbReference>
<dbReference type="SUPFAM" id="SSF53178">
    <property type="entry name" value="Peptidyl-tRNA hydrolase-like"/>
    <property type="match status" value="1"/>
</dbReference>
<protein>
    <recommendedName>
        <fullName evidence="5 6">Peptidyl-tRNA hydrolase</fullName>
        <shortName evidence="6">Pth</shortName>
        <ecNumber evidence="1 6">3.1.1.29</ecNumber>
    </recommendedName>
</protein>
<evidence type="ECO:0000256" key="5">
    <source>
        <dbReference type="ARBA" id="ARBA00050038"/>
    </source>
</evidence>
<dbReference type="STRING" id="1851148.SMSP2_00436"/>
<comment type="function">
    <text evidence="6">Hydrolyzes ribosome-free peptidyl-tRNAs (with 1 or more amino acids incorporated), which drop off the ribosome during protein synthesis, or as a result of ribosome stalling.</text>
</comment>
<feature type="site" description="Stabilizes the basic form of H active site to accept a proton" evidence="6">
    <location>
        <position position="94"/>
    </location>
</feature>
<comment type="subunit">
    <text evidence="6">Monomer.</text>
</comment>
<keyword evidence="3 6" id="KW-0378">Hydrolase</keyword>
<dbReference type="EC" id="3.1.1.29" evidence="1 6"/>
<dbReference type="EMBL" id="CP019646">
    <property type="protein sequence ID" value="AQQ70095.1"/>
    <property type="molecule type" value="Genomic_DNA"/>
</dbReference>
<keyword evidence="6" id="KW-0963">Cytoplasm</keyword>
<evidence type="ECO:0000313" key="7">
    <source>
        <dbReference type="EMBL" id="AQQ70095.1"/>
    </source>
</evidence>
<evidence type="ECO:0000313" key="8">
    <source>
        <dbReference type="Proteomes" id="UP000188181"/>
    </source>
</evidence>
<dbReference type="InterPro" id="IPR036416">
    <property type="entry name" value="Pept_tRNA_hydro_sf"/>
</dbReference>
<comment type="similarity">
    <text evidence="6">Belongs to the PTH family.</text>
</comment>
<accession>A0A1Q2MBJ0</accession>
<keyword evidence="8" id="KW-1185">Reference proteome</keyword>
<dbReference type="FunFam" id="3.40.50.1470:FF:000001">
    <property type="entry name" value="Peptidyl-tRNA hydrolase"/>
    <property type="match status" value="1"/>
</dbReference>